<keyword evidence="8" id="KW-0862">Zinc</keyword>
<reference evidence="15" key="3">
    <citation type="submission" date="2020-10" db="UniProtKB">
        <authorList>
            <consortium name="WormBaseParasite"/>
        </authorList>
    </citation>
    <scope>IDENTIFICATION</scope>
</reference>
<dbReference type="Gene3D" id="3.30.830.10">
    <property type="entry name" value="Metalloenzyme, LuxS/M16 peptidase-like"/>
    <property type="match status" value="4"/>
</dbReference>
<evidence type="ECO:0000313" key="14">
    <source>
        <dbReference type="Proteomes" id="UP000492820"/>
    </source>
</evidence>
<proteinExistence type="inferred from homology"/>
<evidence type="ECO:0000256" key="6">
    <source>
        <dbReference type="ARBA" id="ARBA00022723"/>
    </source>
</evidence>
<dbReference type="PANTHER" id="PTHR43016:SF13">
    <property type="entry name" value="PRESEQUENCE PROTEASE, MITOCHONDRIAL"/>
    <property type="match status" value="1"/>
</dbReference>
<sequence>MSGRLAALNSGNVIRSFRMLKTFNIDEFCLLVVQMHHEKSGANLIHLLRDDPNRAFGVQFRTTPFDDSGMPHILEHTALCGSQKYPVRDPFFKMLRRSQATFMNAYTASDWTMYPFSTMNEIDYQNLRSVYIDAAFFPILSKMDFMQEGWRLEPEKLDDSSSKLLLKGVVYNEMKGVFSNSLNLLAQTVENNLLPVSYGHVSGGHPDAIPSLSLEALKKFHSTFYHPSNATFYTYGNVDLDECLEALDTECLSKFNVQSASPQVPLEPRWTEPRRIKLTCQPDPTLADPSRSGVVSVSFALTDICDIYTNFALSIALCLLIDGDSAPLYQGLIESGLGLDWTPPVHGMDRSIRTTCFHVGLQGVQPGTDAERVEAAVMEILAKTVKTGFPKERVEAVLHRQEIALREDNARFGLQVILGLAGVVNHGGDVQTALSAQQMVDRFKSDLAADPEMLQKLIDHYLVQNPHRLCVTMLPDAEFEAKQKVKETQRLEKAISGMSAEKREELLKDVRELAEKQKNQTEEDVSCLPCLSLLDIPPKCRPEPFTEMQIGETSVNLNQAPTNGLVYLHTLANVSDLPQDLLIYLPIFTSLFSQLGADGLTYQEMDLLQELYTGSFCAVPHAVASLSAPEAETKPCTRHVHISTYCLADRVPRMLELLYKRLSANNWYDRARISTLLAADAASQWSANALSHSAHHFAMRRASANLCSLGRMSELWGGVEQAAFMRHLTARLITRSDAVERDRAFNDFIAKMRAIADHLLLRQARFRFSLHGEEDNLAPACKQLEAFLTALPLKVIEKEEVKLTPDPPALKSNNAFITLPYSVHYASLALPAPYYTSPEFPVYRVLSKLLNSAFLHTAIREQGGAYGGGSCVGPGQFAFYSYRDPSAGATLRLFEESLDFALSNEFKEQEIVEAKLSVFQEFDSPVSAGSRGLHVFLTGIDDEERQNQRERLFTVDAVALKQAAQRLHDHLVCAERVGRAVLGPRDAKMEEDKKMGQKQEWDAVDLSQTD</sequence>
<dbReference type="GO" id="GO:0016485">
    <property type="term" value="P:protein processing"/>
    <property type="evidence" value="ECO:0007669"/>
    <property type="project" value="TreeGrafter"/>
</dbReference>
<gene>
    <name evidence="15" type="primary">EGR_06555</name>
    <name evidence="13" type="ORF">EgrG_000503400</name>
</gene>
<dbReference type="FunFam" id="3.30.830.10:FF:000009">
    <property type="entry name" value="Presequence protease, mitochondrial"/>
    <property type="match status" value="1"/>
</dbReference>
<dbReference type="InterPro" id="IPR055130">
    <property type="entry name" value="PreP_C"/>
</dbReference>
<keyword evidence="10" id="KW-0496">Mitochondrion</keyword>
<keyword evidence="7" id="KW-0378">Hydrolase</keyword>
<feature type="compositionally biased region" description="Basic and acidic residues" evidence="11">
    <location>
        <begin position="988"/>
        <end position="1001"/>
    </location>
</feature>
<dbReference type="Proteomes" id="UP000492820">
    <property type="component" value="Unassembled WGS sequence"/>
</dbReference>
<evidence type="ECO:0000256" key="4">
    <source>
        <dbReference type="ARBA" id="ARBA00020167"/>
    </source>
</evidence>
<evidence type="ECO:0000256" key="3">
    <source>
        <dbReference type="ARBA" id="ARBA00007575"/>
    </source>
</evidence>
<comment type="cofactor">
    <cofactor evidence="1">
        <name>Zn(2+)</name>
        <dbReference type="ChEBI" id="CHEBI:29105"/>
    </cofactor>
</comment>
<dbReference type="Pfam" id="PF08367">
    <property type="entry name" value="M16C_assoc"/>
    <property type="match status" value="1"/>
</dbReference>
<dbReference type="GO" id="GO:0046872">
    <property type="term" value="F:metal ion binding"/>
    <property type="evidence" value="ECO:0007669"/>
    <property type="project" value="UniProtKB-KW"/>
</dbReference>
<dbReference type="GO" id="GO:0004222">
    <property type="term" value="F:metalloendopeptidase activity"/>
    <property type="evidence" value="ECO:0007669"/>
    <property type="project" value="TreeGrafter"/>
</dbReference>
<dbReference type="EMBL" id="LK028579">
    <property type="protein sequence ID" value="CDS19703.1"/>
    <property type="molecule type" value="Genomic_DNA"/>
</dbReference>
<organism evidence="13">
    <name type="scientific">Echinococcus granulosus</name>
    <name type="common">Hydatid tapeworm</name>
    <dbReference type="NCBI Taxonomy" id="6210"/>
    <lineage>
        <taxon>Eukaryota</taxon>
        <taxon>Metazoa</taxon>
        <taxon>Spiralia</taxon>
        <taxon>Lophotrochozoa</taxon>
        <taxon>Platyhelminthes</taxon>
        <taxon>Cestoda</taxon>
        <taxon>Eucestoda</taxon>
        <taxon>Cyclophyllidea</taxon>
        <taxon>Taeniidae</taxon>
        <taxon>Echinococcus</taxon>
        <taxon>Echinococcus granulosus group</taxon>
    </lineage>
</organism>
<evidence type="ECO:0000259" key="12">
    <source>
        <dbReference type="SMART" id="SM01264"/>
    </source>
</evidence>
<dbReference type="Pfam" id="PF05193">
    <property type="entry name" value="Peptidase_M16_C"/>
    <property type="match status" value="1"/>
</dbReference>
<evidence type="ECO:0000256" key="8">
    <source>
        <dbReference type="ARBA" id="ARBA00022833"/>
    </source>
</evidence>
<evidence type="ECO:0000256" key="9">
    <source>
        <dbReference type="ARBA" id="ARBA00023049"/>
    </source>
</evidence>
<evidence type="ECO:0000256" key="1">
    <source>
        <dbReference type="ARBA" id="ARBA00001947"/>
    </source>
</evidence>
<dbReference type="FunFam" id="3.30.830.10:FF:000011">
    <property type="entry name" value="Presequence protease, mitochondrial"/>
    <property type="match status" value="1"/>
</dbReference>
<dbReference type="OrthoDB" id="10250783at2759"/>
<evidence type="ECO:0000256" key="2">
    <source>
        <dbReference type="ARBA" id="ARBA00004173"/>
    </source>
</evidence>
<name>A0A068WPW9_ECHGR</name>
<keyword evidence="5 13" id="KW-0645">Protease</keyword>
<evidence type="ECO:0000313" key="15">
    <source>
        <dbReference type="WBParaSite" id="EgrG_000503400"/>
    </source>
</evidence>
<comment type="similarity">
    <text evidence="3">Belongs to the peptidase M16 family. PreP subfamily.</text>
</comment>
<evidence type="ECO:0000256" key="11">
    <source>
        <dbReference type="SAM" id="MobiDB-lite"/>
    </source>
</evidence>
<keyword evidence="9" id="KW-0482">Metalloprotease</keyword>
<feature type="region of interest" description="Disordered" evidence="11">
    <location>
        <begin position="988"/>
        <end position="1010"/>
    </location>
</feature>
<reference evidence="13" key="2">
    <citation type="submission" date="2014-06" db="EMBL/GenBank/DDBJ databases">
        <authorList>
            <person name="Aslett M."/>
        </authorList>
    </citation>
    <scope>NUCLEOTIDE SEQUENCE</scope>
</reference>
<keyword evidence="6" id="KW-0479">Metal-binding</keyword>
<dbReference type="PANTHER" id="PTHR43016">
    <property type="entry name" value="PRESEQUENCE PROTEASE"/>
    <property type="match status" value="1"/>
</dbReference>
<evidence type="ECO:0000256" key="5">
    <source>
        <dbReference type="ARBA" id="ARBA00022670"/>
    </source>
</evidence>
<comment type="subcellular location">
    <subcellularLocation>
        <location evidence="2">Mitochondrion</location>
    </subcellularLocation>
</comment>
<evidence type="ECO:0000313" key="13">
    <source>
        <dbReference type="EMBL" id="CDS19703.1"/>
    </source>
</evidence>
<dbReference type="InterPro" id="IPR013578">
    <property type="entry name" value="Peptidase_M16C_assoc"/>
</dbReference>
<protein>
    <recommendedName>
        <fullName evidence="4">Presequence protease, mitochondrial</fullName>
    </recommendedName>
</protein>
<dbReference type="WBParaSite" id="EgrG_000503400">
    <property type="protein sequence ID" value="EgrG_000503400"/>
    <property type="gene ID" value="EgrG_000503400"/>
</dbReference>
<feature type="domain" description="Peptidase M16C associated" evidence="12">
    <location>
        <begin position="473"/>
        <end position="728"/>
    </location>
</feature>
<reference evidence="13 14" key="1">
    <citation type="journal article" date="2013" name="Nature">
        <title>The genomes of four tapeworm species reveal adaptations to parasitism.</title>
        <authorList>
            <person name="Tsai I.J."/>
            <person name="Zarowiecki M."/>
            <person name="Holroyd N."/>
            <person name="Garciarrubio A."/>
            <person name="Sanchez-Flores A."/>
            <person name="Brooks K.L."/>
            <person name="Tracey A."/>
            <person name="Bobes R.J."/>
            <person name="Fragoso G."/>
            <person name="Sciutto E."/>
            <person name="Aslett M."/>
            <person name="Beasley H."/>
            <person name="Bennett H.M."/>
            <person name="Cai J."/>
            <person name="Camicia F."/>
            <person name="Clark R."/>
            <person name="Cucher M."/>
            <person name="De Silva N."/>
            <person name="Day T.A."/>
            <person name="Deplazes P."/>
            <person name="Estrada K."/>
            <person name="Fernandez C."/>
            <person name="Holland P.W."/>
            <person name="Hou J."/>
            <person name="Hu S."/>
            <person name="Huckvale T."/>
            <person name="Hung S.S."/>
            <person name="Kamenetzky L."/>
            <person name="Keane J.A."/>
            <person name="Kiss F."/>
            <person name="Koziol U."/>
            <person name="Lambert O."/>
            <person name="Liu K."/>
            <person name="Luo X."/>
            <person name="Luo Y."/>
            <person name="Macchiaroli N."/>
            <person name="Nichol S."/>
            <person name="Paps J."/>
            <person name="Parkinson J."/>
            <person name="Pouchkina-Stantcheva N."/>
            <person name="Riddiford N."/>
            <person name="Rosenzvit M."/>
            <person name="Salinas G."/>
            <person name="Wasmuth J.D."/>
            <person name="Zamanian M."/>
            <person name="Zheng Y."/>
            <person name="Cai X."/>
            <person name="Soberon X."/>
            <person name="Olson P.D."/>
            <person name="Laclette J.P."/>
            <person name="Brehm K."/>
            <person name="Berriman M."/>
            <person name="Garciarrubio A."/>
            <person name="Bobes R.J."/>
            <person name="Fragoso G."/>
            <person name="Sanchez-Flores A."/>
            <person name="Estrada K."/>
            <person name="Cevallos M.A."/>
            <person name="Morett E."/>
            <person name="Gonzalez V."/>
            <person name="Portillo T."/>
            <person name="Ochoa-Leyva A."/>
            <person name="Jose M.V."/>
            <person name="Sciutto E."/>
            <person name="Landa A."/>
            <person name="Jimenez L."/>
            <person name="Valdes V."/>
            <person name="Carrero J.C."/>
            <person name="Larralde C."/>
            <person name="Morales-Montor J."/>
            <person name="Limon-Lason J."/>
            <person name="Soberon X."/>
            <person name="Laclette J.P."/>
        </authorList>
    </citation>
    <scope>NUCLEOTIDE SEQUENCE [LARGE SCALE GENOMIC DNA]</scope>
</reference>
<dbReference type="Pfam" id="PF22516">
    <property type="entry name" value="PreP_C"/>
    <property type="match status" value="1"/>
</dbReference>
<evidence type="ECO:0000256" key="7">
    <source>
        <dbReference type="ARBA" id="ARBA00022801"/>
    </source>
</evidence>
<dbReference type="SUPFAM" id="SSF63411">
    <property type="entry name" value="LuxS/MPP-like metallohydrolase"/>
    <property type="match status" value="4"/>
</dbReference>
<accession>A0A068WPW9</accession>
<dbReference type="InterPro" id="IPR011249">
    <property type="entry name" value="Metalloenz_LuxS/M16"/>
</dbReference>
<dbReference type="AlphaFoldDB" id="A0A068WPW9"/>
<dbReference type="SMART" id="SM01264">
    <property type="entry name" value="M16C_associated"/>
    <property type="match status" value="1"/>
</dbReference>
<dbReference type="InterPro" id="IPR007863">
    <property type="entry name" value="Peptidase_M16_C"/>
</dbReference>
<dbReference type="GO" id="GO:0005759">
    <property type="term" value="C:mitochondrial matrix"/>
    <property type="evidence" value="ECO:0007669"/>
    <property type="project" value="TreeGrafter"/>
</dbReference>
<evidence type="ECO:0000256" key="10">
    <source>
        <dbReference type="ARBA" id="ARBA00023128"/>
    </source>
</evidence>